<keyword evidence="2" id="KW-0812">Transmembrane</keyword>
<keyword evidence="2" id="KW-1133">Transmembrane helix</keyword>
<dbReference type="EMBL" id="JACKSJ010000275">
    <property type="protein sequence ID" value="MCV7174153.1"/>
    <property type="molecule type" value="Genomic_DNA"/>
</dbReference>
<dbReference type="RefSeq" id="WP_264016322.1">
    <property type="nucleotide sequence ID" value="NZ_JACKSJ010000275.1"/>
</dbReference>
<accession>A0A9X3BY80</accession>
<keyword evidence="4" id="KW-1185">Reference proteome</keyword>
<evidence type="ECO:0000313" key="3">
    <source>
        <dbReference type="EMBL" id="MCV7174153.1"/>
    </source>
</evidence>
<evidence type="ECO:0000313" key="4">
    <source>
        <dbReference type="Proteomes" id="UP001140293"/>
    </source>
</evidence>
<feature type="non-terminal residue" evidence="3">
    <location>
        <position position="81"/>
    </location>
</feature>
<reference evidence="3" key="1">
    <citation type="submission" date="2020-07" db="EMBL/GenBank/DDBJ databases">
        <authorList>
            <person name="Pettersson B.M.F."/>
            <person name="Behra P.R.K."/>
            <person name="Ramesh M."/>
            <person name="Das S."/>
            <person name="Dasgupta S."/>
            <person name="Kirsebom L.A."/>
        </authorList>
    </citation>
    <scope>NUCLEOTIDE SEQUENCE</scope>
    <source>
        <strain evidence="3">DSM 44615</strain>
    </source>
</reference>
<comment type="caution">
    <text evidence="3">The sequence shown here is derived from an EMBL/GenBank/DDBJ whole genome shotgun (WGS) entry which is preliminary data.</text>
</comment>
<reference evidence="3" key="2">
    <citation type="journal article" date="2022" name="BMC Genomics">
        <title>Comparative genome analysis of mycobacteria focusing on tRNA and non-coding RNA.</title>
        <authorList>
            <person name="Behra P.R.K."/>
            <person name="Pettersson B.M.F."/>
            <person name="Ramesh M."/>
            <person name="Das S."/>
            <person name="Dasgupta S."/>
            <person name="Kirsebom L.A."/>
        </authorList>
    </citation>
    <scope>NUCLEOTIDE SEQUENCE</scope>
    <source>
        <strain evidence="3">DSM 44615</strain>
    </source>
</reference>
<keyword evidence="2" id="KW-0472">Membrane</keyword>
<gene>
    <name evidence="3" type="ORF">H7I41_29970</name>
</gene>
<organism evidence="3 4">
    <name type="scientific">[Mycobacterium] manitobense</name>
    <dbReference type="NCBI Taxonomy" id="190147"/>
    <lineage>
        <taxon>Bacteria</taxon>
        <taxon>Bacillati</taxon>
        <taxon>Actinomycetota</taxon>
        <taxon>Actinomycetes</taxon>
        <taxon>Mycobacteriales</taxon>
        <taxon>Mycobacteriaceae</taxon>
        <taxon>Mycolicibacterium</taxon>
    </lineage>
</organism>
<evidence type="ECO:0000256" key="2">
    <source>
        <dbReference type="SAM" id="Phobius"/>
    </source>
</evidence>
<feature type="transmembrane region" description="Helical" evidence="2">
    <location>
        <begin position="43"/>
        <end position="65"/>
    </location>
</feature>
<dbReference type="Proteomes" id="UP001140293">
    <property type="component" value="Unassembled WGS sequence"/>
</dbReference>
<evidence type="ECO:0000256" key="1">
    <source>
        <dbReference type="SAM" id="MobiDB-lite"/>
    </source>
</evidence>
<protein>
    <submittedName>
        <fullName evidence="3">Uncharacterized protein</fullName>
    </submittedName>
</protein>
<name>A0A9X3BY80_9MYCO</name>
<sequence>MPERLADAIEELSNPNRSDAEPEGQSPPDAPRRRSRLVRYTPAPVLAVLVAVVAVAAGSAVHWALGLSAVAAPVRDAGLPY</sequence>
<feature type="region of interest" description="Disordered" evidence="1">
    <location>
        <begin position="1"/>
        <end position="34"/>
    </location>
</feature>
<dbReference type="AlphaFoldDB" id="A0A9X3BY80"/>
<proteinExistence type="predicted"/>